<evidence type="ECO:0000259" key="8">
    <source>
        <dbReference type="PROSITE" id="PS50071"/>
    </source>
</evidence>
<evidence type="ECO:0000256" key="6">
    <source>
        <dbReference type="RuleBase" id="RU000682"/>
    </source>
</evidence>
<organism evidence="9 10">
    <name type="scientific">Bursaphelenchus xylophilus</name>
    <name type="common">Pinewood nematode worm</name>
    <name type="synonym">Aphelenchoides xylophilus</name>
    <dbReference type="NCBI Taxonomy" id="6326"/>
    <lineage>
        <taxon>Eukaryota</taxon>
        <taxon>Metazoa</taxon>
        <taxon>Ecdysozoa</taxon>
        <taxon>Nematoda</taxon>
        <taxon>Chromadorea</taxon>
        <taxon>Rhabditida</taxon>
        <taxon>Tylenchina</taxon>
        <taxon>Tylenchomorpha</taxon>
        <taxon>Aphelenchoidea</taxon>
        <taxon>Aphelenchoididae</taxon>
        <taxon>Bursaphelenchus</taxon>
    </lineage>
</organism>
<keyword evidence="4 5" id="KW-0539">Nucleus</keyword>
<reference evidence="10" key="1">
    <citation type="submission" date="2016-11" db="UniProtKB">
        <authorList>
            <consortium name="WormBaseParasite"/>
        </authorList>
    </citation>
    <scope>IDENTIFICATION</scope>
</reference>
<dbReference type="InterPro" id="IPR009057">
    <property type="entry name" value="Homeodomain-like_sf"/>
</dbReference>
<dbReference type="InterPro" id="IPR001356">
    <property type="entry name" value="HD"/>
</dbReference>
<dbReference type="PROSITE" id="PS00027">
    <property type="entry name" value="HOMEOBOX_1"/>
    <property type="match status" value="1"/>
</dbReference>
<evidence type="ECO:0000256" key="2">
    <source>
        <dbReference type="ARBA" id="ARBA00023125"/>
    </source>
</evidence>
<feature type="compositionally biased region" description="Basic and acidic residues" evidence="7">
    <location>
        <begin position="126"/>
        <end position="144"/>
    </location>
</feature>
<name>A0A1I7RST4_BURXY</name>
<accession>A0A1I7RST4</accession>
<dbReference type="WBParaSite" id="BXY_0378800.1">
    <property type="protein sequence ID" value="BXY_0378800.1"/>
    <property type="gene ID" value="BXY_0378800"/>
</dbReference>
<evidence type="ECO:0000256" key="5">
    <source>
        <dbReference type="PROSITE-ProRule" id="PRU00108"/>
    </source>
</evidence>
<dbReference type="PANTHER" id="PTHR24340:SF82">
    <property type="entry name" value="HOMEOBOX PROTEIN VND"/>
    <property type="match status" value="1"/>
</dbReference>
<evidence type="ECO:0000256" key="4">
    <source>
        <dbReference type="ARBA" id="ARBA00023242"/>
    </source>
</evidence>
<feature type="domain" description="Homeobox" evidence="8">
    <location>
        <begin position="158"/>
        <end position="218"/>
    </location>
</feature>
<dbReference type="PRINTS" id="PR00024">
    <property type="entry name" value="HOMEOBOX"/>
</dbReference>
<dbReference type="GO" id="GO:0000978">
    <property type="term" value="F:RNA polymerase II cis-regulatory region sequence-specific DNA binding"/>
    <property type="evidence" value="ECO:0007669"/>
    <property type="project" value="TreeGrafter"/>
</dbReference>
<dbReference type="InterPro" id="IPR020479">
    <property type="entry name" value="HD_metazoa"/>
</dbReference>
<proteinExistence type="predicted"/>
<dbReference type="GO" id="GO:0030154">
    <property type="term" value="P:cell differentiation"/>
    <property type="evidence" value="ECO:0007669"/>
    <property type="project" value="TreeGrafter"/>
</dbReference>
<dbReference type="eggNOG" id="KOG0842">
    <property type="taxonomic scope" value="Eukaryota"/>
</dbReference>
<dbReference type="SUPFAM" id="SSF46689">
    <property type="entry name" value="Homeodomain-like"/>
    <property type="match status" value="1"/>
</dbReference>
<dbReference type="InterPro" id="IPR017970">
    <property type="entry name" value="Homeobox_CS"/>
</dbReference>
<dbReference type="PANTHER" id="PTHR24340">
    <property type="entry name" value="HOMEOBOX PROTEIN NKX"/>
    <property type="match status" value="1"/>
</dbReference>
<evidence type="ECO:0000313" key="9">
    <source>
        <dbReference type="Proteomes" id="UP000095284"/>
    </source>
</evidence>
<dbReference type="Proteomes" id="UP000095284">
    <property type="component" value="Unplaced"/>
</dbReference>
<dbReference type="Pfam" id="PF00046">
    <property type="entry name" value="Homeodomain"/>
    <property type="match status" value="1"/>
</dbReference>
<dbReference type="GO" id="GO:0000981">
    <property type="term" value="F:DNA-binding transcription factor activity, RNA polymerase II-specific"/>
    <property type="evidence" value="ECO:0007669"/>
    <property type="project" value="InterPro"/>
</dbReference>
<evidence type="ECO:0000313" key="10">
    <source>
        <dbReference type="WBParaSite" id="BXY_0378800.1"/>
    </source>
</evidence>
<dbReference type="PROSITE" id="PS50071">
    <property type="entry name" value="HOMEOBOX_2"/>
    <property type="match status" value="1"/>
</dbReference>
<protein>
    <submittedName>
        <fullName evidence="10">Homeobox domain-containing protein</fullName>
    </submittedName>
</protein>
<comment type="subcellular location">
    <subcellularLocation>
        <location evidence="1 5 6">Nucleus</location>
    </subcellularLocation>
</comment>
<evidence type="ECO:0000256" key="7">
    <source>
        <dbReference type="SAM" id="MobiDB-lite"/>
    </source>
</evidence>
<keyword evidence="2 5" id="KW-0238">DNA-binding</keyword>
<dbReference type="InterPro" id="IPR050394">
    <property type="entry name" value="Homeobox_NK-like"/>
</dbReference>
<evidence type="ECO:0000256" key="1">
    <source>
        <dbReference type="ARBA" id="ARBA00004123"/>
    </source>
</evidence>
<dbReference type="GO" id="GO:0005634">
    <property type="term" value="C:nucleus"/>
    <property type="evidence" value="ECO:0007669"/>
    <property type="project" value="UniProtKB-SubCell"/>
</dbReference>
<dbReference type="Gene3D" id="1.10.10.60">
    <property type="entry name" value="Homeodomain-like"/>
    <property type="match status" value="1"/>
</dbReference>
<feature type="region of interest" description="Disordered" evidence="7">
    <location>
        <begin position="114"/>
        <end position="156"/>
    </location>
</feature>
<evidence type="ECO:0000256" key="3">
    <source>
        <dbReference type="ARBA" id="ARBA00023155"/>
    </source>
</evidence>
<dbReference type="CDD" id="cd00086">
    <property type="entry name" value="homeodomain"/>
    <property type="match status" value="1"/>
</dbReference>
<feature type="DNA-binding region" description="Homeobox" evidence="5">
    <location>
        <begin position="160"/>
        <end position="219"/>
    </location>
</feature>
<keyword evidence="3 5" id="KW-0371">Homeobox</keyword>
<sequence length="296" mass="33076">MFMNMNTAFANAVAALGTPASSSSDSRCDTKNDTNEVCSQPLSASTTIYTNQSPWTEHIPLLGGYANALDGNVNIGNNYVYDQPFQPTYFTGNGYIPTYGVFCDTFGARLAGQGMDGEHPGMSLDSEIKSENDDEKIKSEHGDSDGGDELETSFDGKKRKRKRRVLFTKAQTFALERRFRMQKYLSAPEREDLAREINLTATQVKIWFQNHRYKTKKVTPEKPSSSSSFDSTTPTNLATDFTARRMPIPVLMRDSNISMNNVVNFSNNPYLPVTSNVPTSTFGSQYYMNNGWTWPS</sequence>
<dbReference type="AlphaFoldDB" id="A0A1I7RST4"/>
<dbReference type="SMART" id="SM00389">
    <property type="entry name" value="HOX"/>
    <property type="match status" value="1"/>
</dbReference>